<dbReference type="InterPro" id="IPR000719">
    <property type="entry name" value="Prot_kinase_dom"/>
</dbReference>
<name>L1LFL7_THEEQ</name>
<sequence>MLKYLTSKGSGSSGLGYVETGPVESQFGRLQCFSWHNAISKTDGMPATIFKLVLKNKEVDVITPYEIDLAKRHLKNIKLVRHPNILKILATKESDSGIYIATERCYPLSSTNISSDPALGIGQIFSAVHFLHTKCNLAYCQISPMGIAVREDGSWCLSSFELAADCNLSVHVLLSEIKSHTSWRDGWRPHLPNTVSVSSLYLDYWGIGALICWVYALLSGCIDKCNTRRNGLDINTLKVYVPNTLQALIDELTLSRQKIDLENILNTHPYFKKNVSVVVLNFLSELHIKPEESVESFFNHLPQYIDKIPVEISCKQILPEVLKAIPLYRSMAPKILESVILMCKSVLVEDFKKKVYPYILDLFKDNDRSTRFCLLKQMPELDHLLDEKQVSEDIFQHLLVGFTDVASQIRNETIKSICYVIKKIKPKQKYVALMSLLKCVDDCEPTIRANTIICFAKIIPFLDSEHISKILPQVWRSGLCDSFAQSKIASLEAISASHEFFSIEDKVSLLFPLVSSTLLDADPQIRKLSFETIYKLLDSVKSQSIPDDVPNDDPW</sequence>
<dbReference type="PROSITE" id="PS50077">
    <property type="entry name" value="HEAT_REPEAT"/>
    <property type="match status" value="2"/>
</dbReference>
<dbReference type="Gene3D" id="1.25.10.10">
    <property type="entry name" value="Leucine-rich Repeat Variant"/>
    <property type="match status" value="1"/>
</dbReference>
<dbReference type="eggNOG" id="KOG1243">
    <property type="taxonomic scope" value="Eukaryota"/>
</dbReference>
<dbReference type="Proteomes" id="UP000031512">
    <property type="component" value="Unassembled WGS sequence"/>
</dbReference>
<feature type="repeat" description="HEAT" evidence="1">
    <location>
        <begin position="355"/>
        <end position="393"/>
    </location>
</feature>
<organism evidence="3 4">
    <name type="scientific">Theileria equi strain WA</name>
    <dbReference type="NCBI Taxonomy" id="1537102"/>
    <lineage>
        <taxon>Eukaryota</taxon>
        <taxon>Sar</taxon>
        <taxon>Alveolata</taxon>
        <taxon>Apicomplexa</taxon>
        <taxon>Aconoidasida</taxon>
        <taxon>Piroplasmida</taxon>
        <taxon>Theileriidae</taxon>
        <taxon>Theileria</taxon>
    </lineage>
</organism>
<dbReference type="AlphaFoldDB" id="L1LFL7"/>
<dbReference type="PANTHER" id="PTHR12984:SF3">
    <property type="entry name" value="N-TERMINAL KINASE-LIKE PROTEIN"/>
    <property type="match status" value="1"/>
</dbReference>
<dbReference type="GO" id="GO:0004672">
    <property type="term" value="F:protein kinase activity"/>
    <property type="evidence" value="ECO:0007669"/>
    <property type="project" value="InterPro"/>
</dbReference>
<dbReference type="PROSITE" id="PS50011">
    <property type="entry name" value="PROTEIN_KINASE_DOM"/>
    <property type="match status" value="1"/>
</dbReference>
<dbReference type="OrthoDB" id="447103at2759"/>
<dbReference type="InterPro" id="IPR051177">
    <property type="entry name" value="CIK-Related_Protein"/>
</dbReference>
<dbReference type="Gene3D" id="1.10.510.10">
    <property type="entry name" value="Transferase(Phosphotransferase) domain 1"/>
    <property type="match status" value="1"/>
</dbReference>
<gene>
    <name evidence="3" type="ORF">BEWA_041020</name>
</gene>
<dbReference type="EMBL" id="ACOU01000002">
    <property type="protein sequence ID" value="EKX74064.1"/>
    <property type="molecule type" value="Genomic_DNA"/>
</dbReference>
<evidence type="ECO:0000256" key="1">
    <source>
        <dbReference type="PROSITE-ProRule" id="PRU00103"/>
    </source>
</evidence>
<dbReference type="GO" id="GO:0005524">
    <property type="term" value="F:ATP binding"/>
    <property type="evidence" value="ECO:0007669"/>
    <property type="project" value="InterPro"/>
</dbReference>
<feature type="domain" description="Protein kinase" evidence="2">
    <location>
        <begin position="2"/>
        <end position="341"/>
    </location>
</feature>
<dbReference type="InterPro" id="IPR011009">
    <property type="entry name" value="Kinase-like_dom_sf"/>
</dbReference>
<dbReference type="KEGG" id="beq:BEWA_041020"/>
<dbReference type="Gene3D" id="3.30.200.20">
    <property type="entry name" value="Phosphorylase Kinase, domain 1"/>
    <property type="match status" value="1"/>
</dbReference>
<dbReference type="VEuPathDB" id="PiroplasmaDB:BEWA_041020"/>
<keyword evidence="4" id="KW-1185">Reference proteome</keyword>
<accession>L1LFL7</accession>
<reference evidence="3 4" key="1">
    <citation type="journal article" date="2012" name="BMC Genomics">
        <title>Comparative genomic analysis and phylogenetic position of Theileria equi.</title>
        <authorList>
            <person name="Kappmeyer L.S."/>
            <person name="Thiagarajan M."/>
            <person name="Herndon D.R."/>
            <person name="Ramsay J.D."/>
            <person name="Caler E."/>
            <person name="Djikeng A."/>
            <person name="Gillespie J.J."/>
            <person name="Lau A.O."/>
            <person name="Roalson E.H."/>
            <person name="Silva J.C."/>
            <person name="Silva M.G."/>
            <person name="Suarez C.E."/>
            <person name="Ueti M.W."/>
            <person name="Nene V.M."/>
            <person name="Mealey R.H."/>
            <person name="Knowles D.P."/>
            <person name="Brayton K.A."/>
        </authorList>
    </citation>
    <scope>NUCLEOTIDE SEQUENCE [LARGE SCALE GENOMIC DNA]</scope>
    <source>
        <strain evidence="3 4">WA</strain>
    </source>
</reference>
<proteinExistence type="predicted"/>
<dbReference type="SUPFAM" id="SSF48371">
    <property type="entry name" value="ARM repeat"/>
    <property type="match status" value="1"/>
</dbReference>
<dbReference type="SUPFAM" id="SSF56112">
    <property type="entry name" value="Protein kinase-like (PK-like)"/>
    <property type="match status" value="1"/>
</dbReference>
<dbReference type="RefSeq" id="XP_004833516.1">
    <property type="nucleotide sequence ID" value="XM_004833459.1"/>
</dbReference>
<evidence type="ECO:0000259" key="2">
    <source>
        <dbReference type="PROSITE" id="PS50011"/>
    </source>
</evidence>
<evidence type="ECO:0000313" key="4">
    <source>
        <dbReference type="Proteomes" id="UP000031512"/>
    </source>
</evidence>
<dbReference type="InterPro" id="IPR016024">
    <property type="entry name" value="ARM-type_fold"/>
</dbReference>
<feature type="repeat" description="HEAT" evidence="1">
    <location>
        <begin position="510"/>
        <end position="548"/>
    </location>
</feature>
<dbReference type="InterPro" id="IPR021133">
    <property type="entry name" value="HEAT_type_2"/>
</dbReference>
<dbReference type="GeneID" id="15807512"/>
<dbReference type="PANTHER" id="PTHR12984">
    <property type="entry name" value="SCY1-RELATED S/T PROTEIN KINASE-LIKE"/>
    <property type="match status" value="1"/>
</dbReference>
<comment type="caution">
    <text evidence="3">The sequence shown here is derived from an EMBL/GenBank/DDBJ whole genome shotgun (WGS) entry which is preliminary data.</text>
</comment>
<protein>
    <recommendedName>
        <fullName evidence="2">Protein kinase domain-containing protein</fullName>
    </recommendedName>
</protein>
<dbReference type="STRING" id="1537102.L1LFL7"/>
<evidence type="ECO:0000313" key="3">
    <source>
        <dbReference type="EMBL" id="EKX74064.1"/>
    </source>
</evidence>
<dbReference type="InterPro" id="IPR011989">
    <property type="entry name" value="ARM-like"/>
</dbReference>